<feature type="transmembrane region" description="Helical" evidence="1">
    <location>
        <begin position="159"/>
        <end position="178"/>
    </location>
</feature>
<comment type="caution">
    <text evidence="2">The sequence shown here is derived from an EMBL/GenBank/DDBJ whole genome shotgun (WGS) entry which is preliminary data.</text>
</comment>
<feature type="transmembrane region" description="Helical" evidence="1">
    <location>
        <begin position="55"/>
        <end position="76"/>
    </location>
</feature>
<evidence type="ECO:0000313" key="3">
    <source>
        <dbReference type="Proteomes" id="UP000014978"/>
    </source>
</evidence>
<reference evidence="3" key="1">
    <citation type="journal article" date="2013" name="PLoS Genet.">
        <title>The genome of Spraguea lophii and the basis of host-microsporidian interactions.</title>
        <authorList>
            <person name="Campbell S.E."/>
            <person name="Williams T.A."/>
            <person name="Yousuf A."/>
            <person name="Soanes D.M."/>
            <person name="Paszkiewicz K.H."/>
            <person name="Williams B.A.P."/>
        </authorList>
    </citation>
    <scope>NUCLEOTIDE SEQUENCE [LARGE SCALE GENOMIC DNA]</scope>
    <source>
        <strain evidence="3">42_110</strain>
    </source>
</reference>
<sequence length="245" mass="28000">MSSISSKYRAISVFSHLLLLISLVLSIILLSVIPLHLDFFRQESKFYKDTFSLAVIYYNSIIFNITIFLFTSCAIYSRTKFYMRIYLLSSFCYLCMLIFFLLMTYSTYKNTFSYNIAKLSTTGSSDIRALQDIFKCSEFQPDNTCTIIIGRIIDKLINLYTILSGAIIICNFILFVLIKIATTIDIYLPEKPPVHTSNKFVGYGSESLRTRRVIPIKQSPDTITLSTISEVLSENASVRGNTEQQ</sequence>
<dbReference type="OrthoDB" id="2192887at2759"/>
<keyword evidence="1" id="KW-1133">Transmembrane helix</keyword>
<dbReference type="OMA" id="RMYIENT"/>
<dbReference type="AlphaFoldDB" id="S7W675"/>
<feature type="transmembrane region" description="Helical" evidence="1">
    <location>
        <begin position="12"/>
        <end position="35"/>
    </location>
</feature>
<protein>
    <submittedName>
        <fullName evidence="2">Uncharacterized protein</fullName>
    </submittedName>
</protein>
<dbReference type="VEuPathDB" id="MicrosporidiaDB:SLOPH_1782"/>
<dbReference type="InParanoid" id="S7W675"/>
<keyword evidence="1" id="KW-0472">Membrane</keyword>
<dbReference type="Proteomes" id="UP000014978">
    <property type="component" value="Unassembled WGS sequence"/>
</dbReference>
<organism evidence="2 3">
    <name type="scientific">Spraguea lophii (strain 42_110)</name>
    <name type="common">Microsporidian parasite</name>
    <dbReference type="NCBI Taxonomy" id="1358809"/>
    <lineage>
        <taxon>Eukaryota</taxon>
        <taxon>Fungi</taxon>
        <taxon>Fungi incertae sedis</taxon>
        <taxon>Microsporidia</taxon>
        <taxon>Spragueidae</taxon>
        <taxon>Spraguea</taxon>
    </lineage>
</organism>
<dbReference type="HOGENOM" id="CLU_1134185_0_0_1"/>
<keyword evidence="3" id="KW-1185">Reference proteome</keyword>
<evidence type="ECO:0000313" key="2">
    <source>
        <dbReference type="EMBL" id="EPR78305.1"/>
    </source>
</evidence>
<name>S7W675_SPRLO</name>
<accession>S7W675</accession>
<proteinExistence type="predicted"/>
<evidence type="ECO:0000256" key="1">
    <source>
        <dbReference type="SAM" id="Phobius"/>
    </source>
</evidence>
<feature type="transmembrane region" description="Helical" evidence="1">
    <location>
        <begin position="85"/>
        <end position="105"/>
    </location>
</feature>
<keyword evidence="1" id="KW-0812">Transmembrane</keyword>
<gene>
    <name evidence="2" type="ORF">SLOPH_1782</name>
</gene>
<dbReference type="EMBL" id="ATCN01000886">
    <property type="protein sequence ID" value="EPR78305.1"/>
    <property type="molecule type" value="Genomic_DNA"/>
</dbReference>